<evidence type="ECO:0000313" key="6">
    <source>
        <dbReference type="EMBL" id="TXB66697.1"/>
    </source>
</evidence>
<dbReference type="InterPro" id="IPR016164">
    <property type="entry name" value="FAD-linked_Oxase-like_C"/>
</dbReference>
<dbReference type="Proteomes" id="UP000321721">
    <property type="component" value="Unassembled WGS sequence"/>
</dbReference>
<dbReference type="Pfam" id="PF01565">
    <property type="entry name" value="FAD_binding_4"/>
    <property type="match status" value="1"/>
</dbReference>
<dbReference type="InterPro" id="IPR016166">
    <property type="entry name" value="FAD-bd_PCMH"/>
</dbReference>
<organism evidence="6 7">
    <name type="scientific">Vicingus serpentipes</name>
    <dbReference type="NCBI Taxonomy" id="1926625"/>
    <lineage>
        <taxon>Bacteria</taxon>
        <taxon>Pseudomonadati</taxon>
        <taxon>Bacteroidota</taxon>
        <taxon>Flavobacteriia</taxon>
        <taxon>Flavobacteriales</taxon>
        <taxon>Vicingaceae</taxon>
        <taxon>Vicingus</taxon>
    </lineage>
</organism>
<dbReference type="PANTHER" id="PTHR42934">
    <property type="entry name" value="GLYCOLATE OXIDASE SUBUNIT GLCD"/>
    <property type="match status" value="1"/>
</dbReference>
<dbReference type="InterPro" id="IPR051914">
    <property type="entry name" value="FAD-linked_OxidoTrans_Type4"/>
</dbReference>
<dbReference type="Gene3D" id="1.10.45.10">
    <property type="entry name" value="Vanillyl-alcohol Oxidase, Chain A, domain 4"/>
    <property type="match status" value="1"/>
</dbReference>
<dbReference type="GO" id="GO:0071949">
    <property type="term" value="F:FAD binding"/>
    <property type="evidence" value="ECO:0007669"/>
    <property type="project" value="InterPro"/>
</dbReference>
<dbReference type="Gene3D" id="3.30.465.10">
    <property type="match status" value="1"/>
</dbReference>
<dbReference type="Gene3D" id="3.30.70.2190">
    <property type="match status" value="1"/>
</dbReference>
<dbReference type="Pfam" id="PF02913">
    <property type="entry name" value="FAD-oxidase_C"/>
    <property type="match status" value="1"/>
</dbReference>
<accession>A0A5C6RX72</accession>
<dbReference type="RefSeq" id="WP_147097569.1">
    <property type="nucleotide sequence ID" value="NZ_VOOS01000001.1"/>
</dbReference>
<dbReference type="InterPro" id="IPR006094">
    <property type="entry name" value="Oxid_FAD_bind_N"/>
</dbReference>
<comment type="caution">
    <text evidence="6">The sequence shown here is derived from an EMBL/GenBank/DDBJ whole genome shotgun (WGS) entry which is preliminary data.</text>
</comment>
<dbReference type="InterPro" id="IPR004113">
    <property type="entry name" value="FAD-bd_oxidored_4_C"/>
</dbReference>
<dbReference type="PROSITE" id="PS51387">
    <property type="entry name" value="FAD_PCMH"/>
    <property type="match status" value="1"/>
</dbReference>
<evidence type="ECO:0000256" key="1">
    <source>
        <dbReference type="ARBA" id="ARBA00001974"/>
    </source>
</evidence>
<dbReference type="InterPro" id="IPR036318">
    <property type="entry name" value="FAD-bd_PCMH-like_sf"/>
</dbReference>
<evidence type="ECO:0000256" key="3">
    <source>
        <dbReference type="ARBA" id="ARBA00022827"/>
    </source>
</evidence>
<evidence type="ECO:0000259" key="5">
    <source>
        <dbReference type="PROSITE" id="PS51387"/>
    </source>
</evidence>
<name>A0A5C6RX72_9FLAO</name>
<dbReference type="InterPro" id="IPR016171">
    <property type="entry name" value="Vanillyl_alc_oxidase_C-sub2"/>
</dbReference>
<keyword evidence="7" id="KW-1185">Reference proteome</keyword>
<evidence type="ECO:0000313" key="7">
    <source>
        <dbReference type="Proteomes" id="UP000321721"/>
    </source>
</evidence>
<dbReference type="InterPro" id="IPR016169">
    <property type="entry name" value="FAD-bd_PCMH_sub2"/>
</dbReference>
<keyword evidence="3" id="KW-0274">FAD</keyword>
<keyword evidence="2" id="KW-0285">Flavoprotein</keyword>
<comment type="cofactor">
    <cofactor evidence="1">
        <name>FAD</name>
        <dbReference type="ChEBI" id="CHEBI:57692"/>
    </cofactor>
</comment>
<evidence type="ECO:0000256" key="4">
    <source>
        <dbReference type="ARBA" id="ARBA00023002"/>
    </source>
</evidence>
<dbReference type="OrthoDB" id="9767256at2"/>
<dbReference type="SUPFAM" id="SSF56176">
    <property type="entry name" value="FAD-binding/transporter-associated domain-like"/>
    <property type="match status" value="1"/>
</dbReference>
<reference evidence="6 7" key="1">
    <citation type="submission" date="2019-08" db="EMBL/GenBank/DDBJ databases">
        <title>Genome of Vicingus serpentipes NCIMB 15042.</title>
        <authorList>
            <person name="Bowman J.P."/>
        </authorList>
    </citation>
    <scope>NUCLEOTIDE SEQUENCE [LARGE SCALE GENOMIC DNA]</scope>
    <source>
        <strain evidence="6 7">NCIMB 15042</strain>
    </source>
</reference>
<protein>
    <submittedName>
        <fullName evidence="6">FAD-binding protein</fullName>
    </submittedName>
</protein>
<dbReference type="GO" id="GO:0016491">
    <property type="term" value="F:oxidoreductase activity"/>
    <property type="evidence" value="ECO:0007669"/>
    <property type="project" value="UniProtKB-KW"/>
</dbReference>
<proteinExistence type="predicted"/>
<dbReference type="PANTHER" id="PTHR42934:SF2">
    <property type="entry name" value="GLYCOLATE OXIDASE SUBUNIT GLCD"/>
    <property type="match status" value="1"/>
</dbReference>
<dbReference type="SUPFAM" id="SSF55103">
    <property type="entry name" value="FAD-linked oxidases, C-terminal domain"/>
    <property type="match status" value="1"/>
</dbReference>
<gene>
    <name evidence="6" type="ORF">FRY74_00505</name>
</gene>
<dbReference type="FunFam" id="1.10.45.10:FF:000001">
    <property type="entry name" value="D-lactate dehydrogenase mitochondrial"/>
    <property type="match status" value="1"/>
</dbReference>
<feature type="domain" description="FAD-binding PCMH-type" evidence="5">
    <location>
        <begin position="41"/>
        <end position="220"/>
    </location>
</feature>
<dbReference type="Gene3D" id="3.30.70.2740">
    <property type="match status" value="1"/>
</dbReference>
<dbReference type="EMBL" id="VOOS01000001">
    <property type="protein sequence ID" value="TXB66697.1"/>
    <property type="molecule type" value="Genomic_DNA"/>
</dbReference>
<evidence type="ECO:0000256" key="2">
    <source>
        <dbReference type="ARBA" id="ARBA00022630"/>
    </source>
</evidence>
<sequence length="467" mass="51839">MSYTKINSKHINQLISIVGIDYVLFDEESIDKYSHDETEDFKFFPEVVVLPRTPEEISTILKMCNNEKIPLTPRGAGTGLSGGALPVNNGILLSMERFNQILEVDERNLQATVEPGVITQVFQEAVKEKGLFYPPDPASKGSCFIGGNIAENSGGPKAVKYGVTKDYVLNLEVVLPNGEIIWTGANVLKNSTGYNLTQLIIGSEGTLGIVTKAVFRLLPYPKFDLLMLVPFFSAEEACEAVADIFKAGVIPSGMEFMERDALVWGSNHLGDNSITIPENIQAHLLIEVDGNDMDVLYKDCEIINTVLENYNCDEILFANDATQKDKLWKIRRVVGEAVKTKSIYKEEDTVVPRAELPKLLKAVKRIGVEYGFKSVCYGHAGDGNLHVNIIKDKMSDDAWNNELPKAIREIFSLCVELKGTVSGEHGIGLVQKGYMDIPFNQTMINLQKDIKNLFDPNDILNPNKIFL</sequence>
<keyword evidence="4" id="KW-0560">Oxidoreductase</keyword>
<dbReference type="AlphaFoldDB" id="A0A5C6RX72"/>